<evidence type="ECO:0000259" key="5">
    <source>
        <dbReference type="PROSITE" id="PS51718"/>
    </source>
</evidence>
<dbReference type="GO" id="GO:0016020">
    <property type="term" value="C:membrane"/>
    <property type="evidence" value="ECO:0007669"/>
    <property type="project" value="TreeGrafter"/>
</dbReference>
<feature type="region of interest" description="Disordered" evidence="3">
    <location>
        <begin position="552"/>
        <end position="572"/>
    </location>
</feature>
<dbReference type="SMART" id="SM00053">
    <property type="entry name" value="DYNc"/>
    <property type="match status" value="1"/>
</dbReference>
<dbReference type="GO" id="GO:0005874">
    <property type="term" value="C:microtubule"/>
    <property type="evidence" value="ECO:0007669"/>
    <property type="project" value="TreeGrafter"/>
</dbReference>
<dbReference type="InterPro" id="IPR022812">
    <property type="entry name" value="Dynamin"/>
</dbReference>
<dbReference type="SUPFAM" id="SSF52540">
    <property type="entry name" value="P-loop containing nucleoside triphosphate hydrolases"/>
    <property type="match status" value="1"/>
</dbReference>
<dbReference type="GO" id="GO:0008017">
    <property type="term" value="F:microtubule binding"/>
    <property type="evidence" value="ECO:0007669"/>
    <property type="project" value="TreeGrafter"/>
</dbReference>
<dbReference type="PANTHER" id="PTHR11566:SF21">
    <property type="entry name" value="DYNAMIN RELATED PROTEIN 1, ISOFORM A"/>
    <property type="match status" value="1"/>
</dbReference>
<dbReference type="InterPro" id="IPR030381">
    <property type="entry name" value="G_DYNAMIN_dom"/>
</dbReference>
<dbReference type="GO" id="GO:0016559">
    <property type="term" value="P:peroxisome fission"/>
    <property type="evidence" value="ECO:0007669"/>
    <property type="project" value="TreeGrafter"/>
</dbReference>
<dbReference type="CDD" id="cd08771">
    <property type="entry name" value="DLP_1"/>
    <property type="match status" value="1"/>
</dbReference>
<dbReference type="GO" id="GO:0048312">
    <property type="term" value="P:intracellular distribution of mitochondria"/>
    <property type="evidence" value="ECO:0007669"/>
    <property type="project" value="TreeGrafter"/>
</dbReference>
<feature type="domain" description="Dynamin-type G" evidence="5">
    <location>
        <begin position="39"/>
        <end position="333"/>
    </location>
</feature>
<dbReference type="PRINTS" id="PR00195">
    <property type="entry name" value="DYNAMIN"/>
</dbReference>
<dbReference type="InterPro" id="IPR001401">
    <property type="entry name" value="Dynamin_GTPase"/>
</dbReference>
<keyword evidence="1" id="KW-0547">Nucleotide-binding</keyword>
<gene>
    <name evidence="6" type="ORF">LY79DRAFT_677727</name>
</gene>
<dbReference type="Pfam" id="PF00350">
    <property type="entry name" value="Dynamin_N"/>
    <property type="match status" value="1"/>
</dbReference>
<dbReference type="Gene3D" id="1.20.120.1240">
    <property type="entry name" value="Dynamin, middle domain"/>
    <property type="match status" value="1"/>
</dbReference>
<dbReference type="InterPro" id="IPR000375">
    <property type="entry name" value="Dynamin_stalk"/>
</dbReference>
<evidence type="ECO:0000313" key="6">
    <source>
        <dbReference type="EMBL" id="KAK1570301.1"/>
    </source>
</evidence>
<evidence type="ECO:0000313" key="7">
    <source>
        <dbReference type="Proteomes" id="UP001230504"/>
    </source>
</evidence>
<dbReference type="GO" id="GO:0003924">
    <property type="term" value="F:GTPase activity"/>
    <property type="evidence" value="ECO:0007669"/>
    <property type="project" value="InterPro"/>
</dbReference>
<dbReference type="AlphaFoldDB" id="A0AAD8UYN0"/>
<sequence length="685" mass="76994">MAVSGPIRTTVPTDGLRSKRSAHRLNQIEKIRASGIGDLVDLPQLVVCGDQSAGKSSVLEGITGIPFPREAGLCTRFPTEIILRHSNEPLKAKAFIRPHSGRSADVAQTLRNYEREMKEDLSDLPVAIEEASKLMGIRGFTGSSNDPAFASDALRIEVTGPIGLQLSVVDLPGLISVANEEQSEGDVDTVHAMVRSYLYSTRTIILAVVQASNDIANQGIIKIAREYDPDGQRTVGIITKPDLINTGNEDKLAKTAKNQDTIKLKLGFFLLKNPSPAEMKALGAKLNRSELEAKFFTLPAWKVQDLDMARVGIENLKIFLQQLLDEHLEKELPKVKVEIRRVLASKEDELEAIGPERRSLGDIRSFMIHLSMRYYTLAQAALEGNYHSSDVHFFDKRNGTRLRSLIHQQNGQFAALMRSRGHKRTIVNDPNREANKSSDINANAQLTVTKDEMIMWIQQTYLQTRGRELPGNYSHVLLAELFHEQSGPWRQISEDHLSGVMDGVCKWRLEKFRTHAFEELRKILLDEERHPITYNHYYTDNIQKARRDYHNSAPKDAIDPMAPSKSRLDLESRPDDCNPLADALQPKMCVNMDHQACEEALSGLNAYYKVAMKTFIDNVCKQVVERHILVPLPEIFCPTTVSQFSDDDLLRIGSEPETQTTRRQKLVTEIHGLRNSLVDLQGLIT</sequence>
<dbReference type="PROSITE" id="PS51718">
    <property type="entry name" value="G_DYNAMIN_2"/>
    <property type="match status" value="1"/>
</dbReference>
<name>A0AAD8UYN0_9PEZI</name>
<dbReference type="GO" id="GO:0006897">
    <property type="term" value="P:endocytosis"/>
    <property type="evidence" value="ECO:0007669"/>
    <property type="project" value="TreeGrafter"/>
</dbReference>
<evidence type="ECO:0000256" key="3">
    <source>
        <dbReference type="SAM" id="MobiDB-lite"/>
    </source>
</evidence>
<dbReference type="InterPro" id="IPR045063">
    <property type="entry name" value="Dynamin_N"/>
</dbReference>
<dbReference type="Proteomes" id="UP001230504">
    <property type="component" value="Unassembled WGS sequence"/>
</dbReference>
<organism evidence="6 7">
    <name type="scientific">Colletotrichum navitas</name>
    <dbReference type="NCBI Taxonomy" id="681940"/>
    <lineage>
        <taxon>Eukaryota</taxon>
        <taxon>Fungi</taxon>
        <taxon>Dikarya</taxon>
        <taxon>Ascomycota</taxon>
        <taxon>Pezizomycotina</taxon>
        <taxon>Sordariomycetes</taxon>
        <taxon>Hypocreomycetidae</taxon>
        <taxon>Glomerellales</taxon>
        <taxon>Glomerellaceae</taxon>
        <taxon>Colletotrichum</taxon>
        <taxon>Colletotrichum graminicola species complex</taxon>
    </lineage>
</organism>
<dbReference type="GO" id="GO:0005739">
    <property type="term" value="C:mitochondrion"/>
    <property type="evidence" value="ECO:0007669"/>
    <property type="project" value="TreeGrafter"/>
</dbReference>
<dbReference type="GO" id="GO:0005525">
    <property type="term" value="F:GTP binding"/>
    <property type="evidence" value="ECO:0007669"/>
    <property type="project" value="InterPro"/>
</dbReference>
<dbReference type="GeneID" id="85448728"/>
<proteinExistence type="predicted"/>
<keyword evidence="7" id="KW-1185">Reference proteome</keyword>
<feature type="domain" description="GED" evidence="4">
    <location>
        <begin position="597"/>
        <end position="685"/>
    </location>
</feature>
<reference evidence="6" key="1">
    <citation type="submission" date="2021-06" db="EMBL/GenBank/DDBJ databases">
        <title>Comparative genomics, transcriptomics and evolutionary studies reveal genomic signatures of adaptation to plant cell wall in hemibiotrophic fungi.</title>
        <authorList>
            <consortium name="DOE Joint Genome Institute"/>
            <person name="Baroncelli R."/>
            <person name="Diaz J.F."/>
            <person name="Benocci T."/>
            <person name="Peng M."/>
            <person name="Battaglia E."/>
            <person name="Haridas S."/>
            <person name="Andreopoulos W."/>
            <person name="Labutti K."/>
            <person name="Pangilinan J."/>
            <person name="Floch G.L."/>
            <person name="Makela M.R."/>
            <person name="Henrissat B."/>
            <person name="Grigoriev I.V."/>
            <person name="Crouch J.A."/>
            <person name="De Vries R.P."/>
            <person name="Sukno S.A."/>
            <person name="Thon M.R."/>
        </authorList>
    </citation>
    <scope>NUCLEOTIDE SEQUENCE</scope>
    <source>
        <strain evidence="6">CBS 125086</strain>
    </source>
</reference>
<dbReference type="Gene3D" id="3.40.50.300">
    <property type="entry name" value="P-loop containing nucleotide triphosphate hydrolases"/>
    <property type="match status" value="1"/>
</dbReference>
<dbReference type="FunFam" id="3.40.50.300:FF:001425">
    <property type="entry name" value="Dynamin GTPase, putative"/>
    <property type="match status" value="1"/>
</dbReference>
<comment type="caution">
    <text evidence="6">The sequence shown here is derived from an EMBL/GenBank/DDBJ whole genome shotgun (WGS) entry which is preliminary data.</text>
</comment>
<dbReference type="RefSeq" id="XP_060408437.1">
    <property type="nucleotide sequence ID" value="XM_060564488.1"/>
</dbReference>
<dbReference type="EMBL" id="JAHLJV010000107">
    <property type="protein sequence ID" value="KAK1570301.1"/>
    <property type="molecule type" value="Genomic_DNA"/>
</dbReference>
<dbReference type="Pfam" id="PF01031">
    <property type="entry name" value="Dynamin_M"/>
    <property type="match status" value="1"/>
</dbReference>
<keyword evidence="2" id="KW-0342">GTP-binding</keyword>
<accession>A0AAD8UYN0</accession>
<dbReference type="GO" id="GO:0000266">
    <property type="term" value="P:mitochondrial fission"/>
    <property type="evidence" value="ECO:0007669"/>
    <property type="project" value="TreeGrafter"/>
</dbReference>
<evidence type="ECO:0000256" key="2">
    <source>
        <dbReference type="ARBA" id="ARBA00023134"/>
    </source>
</evidence>
<evidence type="ECO:0000259" key="4">
    <source>
        <dbReference type="PROSITE" id="PS51388"/>
    </source>
</evidence>
<protein>
    <submittedName>
        <fullName evidence="6">Vacuolar sorting protein VPS1</fullName>
    </submittedName>
</protein>
<dbReference type="InterPro" id="IPR020850">
    <property type="entry name" value="GED_dom"/>
</dbReference>
<dbReference type="InterPro" id="IPR027417">
    <property type="entry name" value="P-loop_NTPase"/>
</dbReference>
<dbReference type="PANTHER" id="PTHR11566">
    <property type="entry name" value="DYNAMIN"/>
    <property type="match status" value="1"/>
</dbReference>
<evidence type="ECO:0000256" key="1">
    <source>
        <dbReference type="ARBA" id="ARBA00022741"/>
    </source>
</evidence>
<dbReference type="PROSITE" id="PS51388">
    <property type="entry name" value="GED"/>
    <property type="match status" value="1"/>
</dbReference>